<dbReference type="SMART" id="SM00093">
    <property type="entry name" value="SERPIN"/>
    <property type="match status" value="1"/>
</dbReference>
<evidence type="ECO:0000256" key="2">
    <source>
        <dbReference type="RuleBase" id="RU000411"/>
    </source>
</evidence>
<evidence type="ECO:0000313" key="4">
    <source>
        <dbReference type="EMBL" id="CAK7335291.1"/>
    </source>
</evidence>
<comment type="caution">
    <text evidence="4">The sequence shown here is derived from an EMBL/GenBank/DDBJ whole genome shotgun (WGS) entry which is preliminary data.</text>
</comment>
<dbReference type="AlphaFoldDB" id="A0AAV1RFD0"/>
<proteinExistence type="inferred from homology"/>
<dbReference type="GO" id="GO:0004867">
    <property type="term" value="F:serine-type endopeptidase inhibitor activity"/>
    <property type="evidence" value="ECO:0007669"/>
    <property type="project" value="InterPro"/>
</dbReference>
<dbReference type="Gene3D" id="3.30.497.10">
    <property type="entry name" value="Antithrombin, subunit I, domain 2"/>
    <property type="match status" value="1"/>
</dbReference>
<feature type="domain" description="Serpin" evidence="3">
    <location>
        <begin position="3"/>
        <end position="360"/>
    </location>
</feature>
<comment type="similarity">
    <text evidence="1 2">Belongs to the serpin family.</text>
</comment>
<dbReference type="InterPro" id="IPR023796">
    <property type="entry name" value="Serpin_dom"/>
</dbReference>
<evidence type="ECO:0000256" key="1">
    <source>
        <dbReference type="ARBA" id="ARBA00009500"/>
    </source>
</evidence>
<dbReference type="InterPro" id="IPR000215">
    <property type="entry name" value="Serpin_fam"/>
</dbReference>
<dbReference type="PANTHER" id="PTHR11461:SF340">
    <property type="entry name" value="SERPIN DOMAIN-CONTAINING PROTEIN"/>
    <property type="match status" value="1"/>
</dbReference>
<accession>A0AAV1RFD0</accession>
<dbReference type="PANTHER" id="PTHR11461">
    <property type="entry name" value="SERINE PROTEASE INHIBITOR, SERPIN"/>
    <property type="match status" value="1"/>
</dbReference>
<dbReference type="Pfam" id="PF00079">
    <property type="entry name" value="Serpin"/>
    <property type="match status" value="1"/>
</dbReference>
<dbReference type="EMBL" id="CAWUPB010000957">
    <property type="protein sequence ID" value="CAK7335291.1"/>
    <property type="molecule type" value="Genomic_DNA"/>
</dbReference>
<keyword evidence="5" id="KW-1185">Reference proteome</keyword>
<organism evidence="4 5">
    <name type="scientific">Dovyalis caffra</name>
    <dbReference type="NCBI Taxonomy" id="77055"/>
    <lineage>
        <taxon>Eukaryota</taxon>
        <taxon>Viridiplantae</taxon>
        <taxon>Streptophyta</taxon>
        <taxon>Embryophyta</taxon>
        <taxon>Tracheophyta</taxon>
        <taxon>Spermatophyta</taxon>
        <taxon>Magnoliopsida</taxon>
        <taxon>eudicotyledons</taxon>
        <taxon>Gunneridae</taxon>
        <taxon>Pentapetalae</taxon>
        <taxon>rosids</taxon>
        <taxon>fabids</taxon>
        <taxon>Malpighiales</taxon>
        <taxon>Salicaceae</taxon>
        <taxon>Flacourtieae</taxon>
        <taxon>Dovyalis</taxon>
    </lineage>
</organism>
<dbReference type="InterPro" id="IPR036186">
    <property type="entry name" value="Serpin_sf"/>
</dbReference>
<dbReference type="CDD" id="cd02043">
    <property type="entry name" value="serpinP_plants"/>
    <property type="match status" value="1"/>
</dbReference>
<dbReference type="GO" id="GO:0005615">
    <property type="term" value="C:extracellular space"/>
    <property type="evidence" value="ECO:0007669"/>
    <property type="project" value="InterPro"/>
</dbReference>
<name>A0AAV1RFD0_9ROSI</name>
<reference evidence="4 5" key="1">
    <citation type="submission" date="2024-01" db="EMBL/GenBank/DDBJ databases">
        <authorList>
            <person name="Waweru B."/>
        </authorList>
    </citation>
    <scope>NUCLEOTIDE SEQUENCE [LARGE SCALE GENOMIC DNA]</scope>
</reference>
<dbReference type="Gene3D" id="2.30.39.10">
    <property type="entry name" value="Alpha-1-antitrypsin, domain 1"/>
    <property type="match status" value="1"/>
</dbReference>
<evidence type="ECO:0000313" key="5">
    <source>
        <dbReference type="Proteomes" id="UP001314170"/>
    </source>
</evidence>
<evidence type="ECO:0000259" key="3">
    <source>
        <dbReference type="SMART" id="SM00093"/>
    </source>
</evidence>
<protein>
    <recommendedName>
        <fullName evidence="3">Serpin domain-containing protein</fullName>
    </recommendedName>
</protein>
<feature type="non-terminal residue" evidence="4">
    <location>
        <position position="365"/>
    </location>
</feature>
<dbReference type="Proteomes" id="UP001314170">
    <property type="component" value="Unassembled WGS sequence"/>
</dbReference>
<dbReference type="InterPro" id="IPR042185">
    <property type="entry name" value="Serpin_sf_2"/>
</dbReference>
<sequence>MAFHILQKEAQKASNFVFSPLSFQCMLNLITVGSRGPTLEQLLSFLGLKSINELNSLASQIVTAVLFPSNESEDLTRGPVVSFINGAWVDLSFHLKPSFQELVKGVYRATAKEVDFVNKANHVLHEVNSWMETETRGLIKNILPQESLGNDTALVLANALYFKGAWDRQFDATKTKNKDFHLLNGQIIQVPFMTCKAYHKHLYGCFDGYKILKIPYQNGQDSRQFSMYFFLPDAKDGLQNLIKIFRSNPEIYNKQFKLQEEDLPNFWIPRFKFSFKFEASETMKELGLVLPFSPDGGFSEMVDSPELLMLSKVFHESSIEVNEEGTEAAANCFVDTEKQLELPKKCPSLAISSFQVVEEDEEAII</sequence>
<dbReference type="InterPro" id="IPR042178">
    <property type="entry name" value="Serpin_sf_1"/>
</dbReference>
<dbReference type="SUPFAM" id="SSF56574">
    <property type="entry name" value="Serpins"/>
    <property type="match status" value="1"/>
</dbReference>
<gene>
    <name evidence="4" type="ORF">DCAF_LOCUS10305</name>
</gene>